<keyword evidence="3" id="KW-1134">Transmembrane beta strand</keyword>
<evidence type="ECO:0000256" key="7">
    <source>
        <dbReference type="ARBA" id="ARBA00023237"/>
    </source>
</evidence>
<feature type="compositionally biased region" description="Pro residues" evidence="8">
    <location>
        <begin position="269"/>
        <end position="278"/>
    </location>
</feature>
<name>A0A1H7USW4_9RHOB</name>
<feature type="region of interest" description="Disordered" evidence="8">
    <location>
        <begin position="310"/>
        <end position="329"/>
    </location>
</feature>
<sequence>MITAFTRGIATCALLGASLLAAPAQATNGYFANGYGGQSKGMAGAGVAVPTGVLGMAQNPATGVKVGNSAGFCLTTFAPNRDVRIQPGGPLTPGTYSSHNDVFVIPCGGANWALDDRSSLGLFVFANGGMNTEFDTNFFAGLGAGSSPVGVNLEQAFITVNYARQVSDRLTLGISPILAVQRFKAQGLQAFSGLSVAPNDVTNRGHDWSTGFGLNLGLLFEASPEWTLGAAYRNKIQMSEFSRYKGLFADGGEFDIPAMLTLGAAYTPAPPPTGPSPPSISASISVPSMPSPIPAPRRAAHWVAQTASASAGRMSMSGGSPRSGANPIN</sequence>
<evidence type="ECO:0000313" key="11">
    <source>
        <dbReference type="Proteomes" id="UP000182160"/>
    </source>
</evidence>
<dbReference type="Gene3D" id="2.40.160.60">
    <property type="entry name" value="Outer membrane protein transport protein (OMPP1/FadL/TodX)"/>
    <property type="match status" value="1"/>
</dbReference>
<keyword evidence="7" id="KW-0998">Cell outer membrane</keyword>
<evidence type="ECO:0000313" key="10">
    <source>
        <dbReference type="EMBL" id="SEL99748.1"/>
    </source>
</evidence>
<evidence type="ECO:0000256" key="5">
    <source>
        <dbReference type="ARBA" id="ARBA00022729"/>
    </source>
</evidence>
<dbReference type="GO" id="GO:0015483">
    <property type="term" value="F:long-chain fatty acid transporting porin activity"/>
    <property type="evidence" value="ECO:0007669"/>
    <property type="project" value="TreeGrafter"/>
</dbReference>
<gene>
    <name evidence="10" type="ORF">SAMN04488077_101242</name>
</gene>
<dbReference type="GO" id="GO:0009279">
    <property type="term" value="C:cell outer membrane"/>
    <property type="evidence" value="ECO:0007669"/>
    <property type="project" value="UniProtKB-SubCell"/>
</dbReference>
<dbReference type="PANTHER" id="PTHR35093">
    <property type="entry name" value="OUTER MEMBRANE PROTEIN NMB0088-RELATED"/>
    <property type="match status" value="1"/>
</dbReference>
<evidence type="ECO:0000256" key="6">
    <source>
        <dbReference type="ARBA" id="ARBA00023136"/>
    </source>
</evidence>
<dbReference type="EMBL" id="FOBO01000001">
    <property type="protein sequence ID" value="SEL99748.1"/>
    <property type="molecule type" value="Genomic_DNA"/>
</dbReference>
<feature type="region of interest" description="Disordered" evidence="8">
    <location>
        <begin position="269"/>
        <end position="290"/>
    </location>
</feature>
<dbReference type="AlphaFoldDB" id="A0A1H7USW4"/>
<evidence type="ECO:0000256" key="2">
    <source>
        <dbReference type="ARBA" id="ARBA00008163"/>
    </source>
</evidence>
<evidence type="ECO:0000256" key="3">
    <source>
        <dbReference type="ARBA" id="ARBA00022452"/>
    </source>
</evidence>
<feature type="chain" id="PRO_5010158525" evidence="9">
    <location>
        <begin position="27"/>
        <end position="329"/>
    </location>
</feature>
<protein>
    <submittedName>
        <fullName evidence="10">Outer membrane protein transport protein (OMPP1/FadL/TodX)</fullName>
    </submittedName>
</protein>
<keyword evidence="4" id="KW-0812">Transmembrane</keyword>
<dbReference type="Proteomes" id="UP000182160">
    <property type="component" value="Unassembled WGS sequence"/>
</dbReference>
<dbReference type="PANTHER" id="PTHR35093:SF8">
    <property type="entry name" value="OUTER MEMBRANE PROTEIN NMB0088-RELATED"/>
    <property type="match status" value="1"/>
</dbReference>
<evidence type="ECO:0000256" key="8">
    <source>
        <dbReference type="SAM" id="MobiDB-lite"/>
    </source>
</evidence>
<dbReference type="InterPro" id="IPR005017">
    <property type="entry name" value="OMPP1/FadL/TodX"/>
</dbReference>
<comment type="subcellular location">
    <subcellularLocation>
        <location evidence="1">Cell outer membrane</location>
        <topology evidence="1">Multi-pass membrane protein</topology>
    </subcellularLocation>
</comment>
<reference evidence="10 11" key="1">
    <citation type="submission" date="2016-10" db="EMBL/GenBank/DDBJ databases">
        <authorList>
            <person name="de Groot N.N."/>
        </authorList>
    </citation>
    <scope>NUCLEOTIDE SEQUENCE [LARGE SCALE GENOMIC DNA]</scope>
    <source>
        <strain evidence="10 11">DSM 11457</strain>
    </source>
</reference>
<dbReference type="Pfam" id="PF03349">
    <property type="entry name" value="Toluene_X"/>
    <property type="match status" value="1"/>
</dbReference>
<evidence type="ECO:0000256" key="9">
    <source>
        <dbReference type="SAM" id="SignalP"/>
    </source>
</evidence>
<keyword evidence="5 9" id="KW-0732">Signal</keyword>
<proteinExistence type="inferred from homology"/>
<feature type="compositionally biased region" description="Low complexity" evidence="8">
    <location>
        <begin position="279"/>
        <end position="288"/>
    </location>
</feature>
<evidence type="ECO:0000256" key="4">
    <source>
        <dbReference type="ARBA" id="ARBA00022692"/>
    </source>
</evidence>
<accession>A0A1H7USW4</accession>
<dbReference type="SUPFAM" id="SSF56935">
    <property type="entry name" value="Porins"/>
    <property type="match status" value="1"/>
</dbReference>
<feature type="signal peptide" evidence="9">
    <location>
        <begin position="1"/>
        <end position="26"/>
    </location>
</feature>
<organism evidence="10 11">
    <name type="scientific">Roseovarius tolerans</name>
    <dbReference type="NCBI Taxonomy" id="74031"/>
    <lineage>
        <taxon>Bacteria</taxon>
        <taxon>Pseudomonadati</taxon>
        <taxon>Pseudomonadota</taxon>
        <taxon>Alphaproteobacteria</taxon>
        <taxon>Rhodobacterales</taxon>
        <taxon>Roseobacteraceae</taxon>
        <taxon>Roseovarius</taxon>
    </lineage>
</organism>
<dbReference type="RefSeq" id="WP_083398041.1">
    <property type="nucleotide sequence ID" value="NZ_FOBO01000001.1"/>
</dbReference>
<comment type="similarity">
    <text evidence="2">Belongs to the OmpP1/FadL family.</text>
</comment>
<keyword evidence="6" id="KW-0472">Membrane</keyword>
<evidence type="ECO:0000256" key="1">
    <source>
        <dbReference type="ARBA" id="ARBA00004571"/>
    </source>
</evidence>